<evidence type="ECO:0000313" key="3">
    <source>
        <dbReference type="Proteomes" id="UP001150238"/>
    </source>
</evidence>
<protein>
    <submittedName>
        <fullName evidence="2">Uncharacterized protein</fullName>
    </submittedName>
</protein>
<evidence type="ECO:0000313" key="2">
    <source>
        <dbReference type="EMBL" id="KAJ4471139.1"/>
    </source>
</evidence>
<feature type="compositionally biased region" description="Low complexity" evidence="1">
    <location>
        <begin position="106"/>
        <end position="126"/>
    </location>
</feature>
<organism evidence="2 3">
    <name type="scientific">Lentinula lateritia</name>
    <dbReference type="NCBI Taxonomy" id="40482"/>
    <lineage>
        <taxon>Eukaryota</taxon>
        <taxon>Fungi</taxon>
        <taxon>Dikarya</taxon>
        <taxon>Basidiomycota</taxon>
        <taxon>Agaricomycotina</taxon>
        <taxon>Agaricomycetes</taxon>
        <taxon>Agaricomycetidae</taxon>
        <taxon>Agaricales</taxon>
        <taxon>Marasmiineae</taxon>
        <taxon>Omphalotaceae</taxon>
        <taxon>Lentinula</taxon>
    </lineage>
</organism>
<accession>A0A9W8ZZT1</accession>
<sequence>MTRSRKAKDLTAAERTEARQRVNAKHYALHREKITAHRRNKYEENLRRGAIEEQTESKLRKVGLKVVDRKLKESTLRVPKHESKKLSINESEGSPGQGKHAKAIVSSQYSPSTSFSPRKSTATTPTVKKKKANAHKDAKATSKSALHSMPKKLSPRKMSPKKSEMTTTLAGSDELSIEKSACSPGQGKHGTANVSSQYSPSPLSSPRKSTARIPTVKKKKSKAQKDAGVASKSALRFIPKKLSPRKMTPKKSKTTTTLAGFDELDSKKKSQTTNITATADEPSDCQPLLHFTKDYETSESFLYASPAMRFGSLPPSSPPSSPSTKPNSRAMHAPVFMTRLNFSLEKARKIYAEFKFLCGDSRVKFFRPLYDEFAATYNLDNADAKETTIKLLCYEMGVRHEQIQAYAKPHDEDIVDEVLAYVCELDAWKEDIEDFNHFAFLGMQTLTDELNSGTIRRYSDEIEDVSQINSCYHSDEIEDDVSQINSCYHSDEIEVTVFLTELGGGLEGTQCPTICI</sequence>
<gene>
    <name evidence="2" type="ORF">C8J55DRAFT_491639</name>
</gene>
<feature type="compositionally biased region" description="Basic and acidic residues" evidence="1">
    <location>
        <begin position="72"/>
        <end position="87"/>
    </location>
</feature>
<dbReference type="EMBL" id="JANVFS010000030">
    <property type="protein sequence ID" value="KAJ4471139.1"/>
    <property type="molecule type" value="Genomic_DNA"/>
</dbReference>
<feature type="region of interest" description="Disordered" evidence="1">
    <location>
        <begin position="72"/>
        <end position="231"/>
    </location>
</feature>
<comment type="caution">
    <text evidence="2">The sequence shown here is derived from an EMBL/GenBank/DDBJ whole genome shotgun (WGS) entry which is preliminary data.</text>
</comment>
<dbReference type="Proteomes" id="UP001150238">
    <property type="component" value="Unassembled WGS sequence"/>
</dbReference>
<evidence type="ECO:0000256" key="1">
    <source>
        <dbReference type="SAM" id="MobiDB-lite"/>
    </source>
</evidence>
<proteinExistence type="predicted"/>
<feature type="compositionally biased region" description="Basic residues" evidence="1">
    <location>
        <begin position="149"/>
        <end position="160"/>
    </location>
</feature>
<dbReference type="AlphaFoldDB" id="A0A9W8ZZT1"/>
<reference evidence="2" key="2">
    <citation type="journal article" date="2023" name="Proc. Natl. Acad. Sci. U.S.A.">
        <title>A global phylogenomic analysis of the shiitake genus Lentinula.</title>
        <authorList>
            <person name="Sierra-Patev S."/>
            <person name="Min B."/>
            <person name="Naranjo-Ortiz M."/>
            <person name="Looney B."/>
            <person name="Konkel Z."/>
            <person name="Slot J.C."/>
            <person name="Sakamoto Y."/>
            <person name="Steenwyk J.L."/>
            <person name="Rokas A."/>
            <person name="Carro J."/>
            <person name="Camarero S."/>
            <person name="Ferreira P."/>
            <person name="Molpeceres G."/>
            <person name="Ruiz-Duenas F.J."/>
            <person name="Serrano A."/>
            <person name="Henrissat B."/>
            <person name="Drula E."/>
            <person name="Hughes K.W."/>
            <person name="Mata J.L."/>
            <person name="Ishikawa N.K."/>
            <person name="Vargas-Isla R."/>
            <person name="Ushijima S."/>
            <person name="Smith C.A."/>
            <person name="Donoghue J."/>
            <person name="Ahrendt S."/>
            <person name="Andreopoulos W."/>
            <person name="He G."/>
            <person name="LaButti K."/>
            <person name="Lipzen A."/>
            <person name="Ng V."/>
            <person name="Riley R."/>
            <person name="Sandor L."/>
            <person name="Barry K."/>
            <person name="Martinez A.T."/>
            <person name="Xiao Y."/>
            <person name="Gibbons J.G."/>
            <person name="Terashima K."/>
            <person name="Grigoriev I.V."/>
            <person name="Hibbett D."/>
        </authorList>
    </citation>
    <scope>NUCLEOTIDE SEQUENCE</scope>
    <source>
        <strain evidence="2">Sp2 HRB7682 ss15</strain>
    </source>
</reference>
<feature type="compositionally biased region" description="Low complexity" evidence="1">
    <location>
        <begin position="195"/>
        <end position="206"/>
    </location>
</feature>
<reference evidence="2" key="1">
    <citation type="submission" date="2022-08" db="EMBL/GenBank/DDBJ databases">
        <authorList>
            <consortium name="DOE Joint Genome Institute"/>
            <person name="Min B."/>
            <person name="Riley R."/>
            <person name="Sierra-Patev S."/>
            <person name="Naranjo-Ortiz M."/>
            <person name="Looney B."/>
            <person name="Konkel Z."/>
            <person name="Slot J.C."/>
            <person name="Sakamoto Y."/>
            <person name="Steenwyk J.L."/>
            <person name="Rokas A."/>
            <person name="Carro J."/>
            <person name="Camarero S."/>
            <person name="Ferreira P."/>
            <person name="Molpeceres G."/>
            <person name="Ruiz-Duenas F.J."/>
            <person name="Serrano A."/>
            <person name="Henrissat B."/>
            <person name="Drula E."/>
            <person name="Hughes K.W."/>
            <person name="Mata J.L."/>
            <person name="Ishikawa N.K."/>
            <person name="Vargas-Isla R."/>
            <person name="Ushijima S."/>
            <person name="Smith C.A."/>
            <person name="Ahrendt S."/>
            <person name="Andreopoulos W."/>
            <person name="He G."/>
            <person name="Labutti K."/>
            <person name="Lipzen A."/>
            <person name="Ng V."/>
            <person name="Sandor L."/>
            <person name="Barry K."/>
            <person name="Martinez A.T."/>
            <person name="Xiao Y."/>
            <person name="Gibbons J.G."/>
            <person name="Terashima K."/>
            <person name="Hibbett D.S."/>
            <person name="Grigoriev I.V."/>
        </authorList>
    </citation>
    <scope>NUCLEOTIDE SEQUENCE</scope>
    <source>
        <strain evidence="2">Sp2 HRB7682 ss15</strain>
    </source>
</reference>
<name>A0A9W8ZZT1_9AGAR</name>